<sequence>MSTKSRVKLKWTEQMNCDLLECKKRAKELVGSDTPPCNENGRKKGYTEVMKQLWEDKGYEHLGIRSQNLRDQASRLEKMEHSSAGKVKDDGVLGCDRERENLKAIDVISKHEFEPRNQRNGGQNFNFGEASKTDSRYANYATVSQDLHTTTTLQHIPGDSLEQTERPNQTIKSEDNFPTLGFILDHFSVCKPENINRAAGFDCGMLNLTKKHSTVEDAEDPLAVFPERVLVVHPSQLHMFTHQTGPFQPVRLIVYGDGKCILQCPIYGYFTIKSGRVEESGNLVELTRDLLSEDKALCPGIIEDFLDFGYVPEGLRVMDGVITTAHAKSCMIWRMASSRQNIFSGSNS</sequence>
<evidence type="ECO:0000313" key="2">
    <source>
        <dbReference type="Proteomes" id="UP000225706"/>
    </source>
</evidence>
<accession>A0A2B4RL48</accession>
<proteinExistence type="predicted"/>
<name>A0A2B4RL48_STYPI</name>
<comment type="caution">
    <text evidence="1">The sequence shown here is derived from an EMBL/GenBank/DDBJ whole genome shotgun (WGS) entry which is preliminary data.</text>
</comment>
<keyword evidence="2" id="KW-1185">Reference proteome</keyword>
<dbReference type="AlphaFoldDB" id="A0A2B4RL48"/>
<reference evidence="2" key="1">
    <citation type="journal article" date="2017" name="bioRxiv">
        <title>Comparative analysis of the genomes of Stylophora pistillata and Acropora digitifera provides evidence for extensive differences between species of corals.</title>
        <authorList>
            <person name="Voolstra C.R."/>
            <person name="Li Y."/>
            <person name="Liew Y.J."/>
            <person name="Baumgarten S."/>
            <person name="Zoccola D."/>
            <person name="Flot J.-F."/>
            <person name="Tambutte S."/>
            <person name="Allemand D."/>
            <person name="Aranda M."/>
        </authorList>
    </citation>
    <scope>NUCLEOTIDE SEQUENCE [LARGE SCALE GENOMIC DNA]</scope>
</reference>
<protein>
    <submittedName>
        <fullName evidence="1">Uncharacterized protein</fullName>
    </submittedName>
</protein>
<evidence type="ECO:0000313" key="1">
    <source>
        <dbReference type="EMBL" id="PFX17220.1"/>
    </source>
</evidence>
<gene>
    <name evidence="1" type="ORF">AWC38_SpisGene18460</name>
</gene>
<organism evidence="1 2">
    <name type="scientific">Stylophora pistillata</name>
    <name type="common">Smooth cauliflower coral</name>
    <dbReference type="NCBI Taxonomy" id="50429"/>
    <lineage>
        <taxon>Eukaryota</taxon>
        <taxon>Metazoa</taxon>
        <taxon>Cnidaria</taxon>
        <taxon>Anthozoa</taxon>
        <taxon>Hexacorallia</taxon>
        <taxon>Scleractinia</taxon>
        <taxon>Astrocoeniina</taxon>
        <taxon>Pocilloporidae</taxon>
        <taxon>Stylophora</taxon>
    </lineage>
</organism>
<dbReference type="Proteomes" id="UP000225706">
    <property type="component" value="Unassembled WGS sequence"/>
</dbReference>
<dbReference type="EMBL" id="LSMT01000488">
    <property type="protein sequence ID" value="PFX17220.1"/>
    <property type="molecule type" value="Genomic_DNA"/>
</dbReference>